<feature type="compositionally biased region" description="Polar residues" evidence="1">
    <location>
        <begin position="12"/>
        <end position="26"/>
    </location>
</feature>
<evidence type="ECO:0000313" key="2">
    <source>
        <dbReference type="EMBL" id="GAA0367148.1"/>
    </source>
</evidence>
<protein>
    <submittedName>
        <fullName evidence="2">Uncharacterized protein</fullName>
    </submittedName>
</protein>
<organism evidence="2 3">
    <name type="scientific">Actinoallomurus spadix</name>
    <dbReference type="NCBI Taxonomy" id="79912"/>
    <lineage>
        <taxon>Bacteria</taxon>
        <taxon>Bacillati</taxon>
        <taxon>Actinomycetota</taxon>
        <taxon>Actinomycetes</taxon>
        <taxon>Streptosporangiales</taxon>
        <taxon>Thermomonosporaceae</taxon>
        <taxon>Actinoallomurus</taxon>
    </lineage>
</organism>
<keyword evidence="3" id="KW-1185">Reference proteome</keyword>
<feature type="region of interest" description="Disordered" evidence="1">
    <location>
        <begin position="1"/>
        <end position="27"/>
    </location>
</feature>
<name>A0ABP3HBR3_9ACTN</name>
<sequence length="114" mass="12040">MGDLNISGGNQGPINTGSGTQDNRNMTIGAVGSTAAEDALTRLERLLDEHAPRLEEGEEARADLEDVRDQAGKDKPDKRRLTDTLTRLSERVAAIGALAAAVKEVAAKLGVHLP</sequence>
<proteinExistence type="predicted"/>
<dbReference type="Pfam" id="PF19380">
    <property type="entry name" value="DUF5955"/>
    <property type="match status" value="1"/>
</dbReference>
<evidence type="ECO:0000256" key="1">
    <source>
        <dbReference type="SAM" id="MobiDB-lite"/>
    </source>
</evidence>
<evidence type="ECO:0000313" key="3">
    <source>
        <dbReference type="Proteomes" id="UP001501822"/>
    </source>
</evidence>
<dbReference type="RefSeq" id="WP_252799168.1">
    <property type="nucleotide sequence ID" value="NZ_BAAABM010000066.1"/>
</dbReference>
<reference evidence="3" key="1">
    <citation type="journal article" date="2019" name="Int. J. Syst. Evol. Microbiol.">
        <title>The Global Catalogue of Microorganisms (GCM) 10K type strain sequencing project: providing services to taxonomists for standard genome sequencing and annotation.</title>
        <authorList>
            <consortium name="The Broad Institute Genomics Platform"/>
            <consortium name="The Broad Institute Genome Sequencing Center for Infectious Disease"/>
            <person name="Wu L."/>
            <person name="Ma J."/>
        </authorList>
    </citation>
    <scope>NUCLEOTIDE SEQUENCE [LARGE SCALE GENOMIC DNA]</scope>
    <source>
        <strain evidence="3">JCM 3146</strain>
    </source>
</reference>
<dbReference type="InterPro" id="IPR045999">
    <property type="entry name" value="DUF5955"/>
</dbReference>
<comment type="caution">
    <text evidence="2">The sequence shown here is derived from an EMBL/GenBank/DDBJ whole genome shotgun (WGS) entry which is preliminary data.</text>
</comment>
<accession>A0ABP3HBR3</accession>
<feature type="region of interest" description="Disordered" evidence="1">
    <location>
        <begin position="50"/>
        <end position="82"/>
    </location>
</feature>
<dbReference type="Proteomes" id="UP001501822">
    <property type="component" value="Unassembled WGS sequence"/>
</dbReference>
<gene>
    <name evidence="2" type="ORF">GCM10010151_66350</name>
</gene>
<dbReference type="EMBL" id="BAAABM010000066">
    <property type="protein sequence ID" value="GAA0367148.1"/>
    <property type="molecule type" value="Genomic_DNA"/>
</dbReference>